<organism evidence="6 7">
    <name type="scientific">Synchytrium microbalum</name>
    <dbReference type="NCBI Taxonomy" id="1806994"/>
    <lineage>
        <taxon>Eukaryota</taxon>
        <taxon>Fungi</taxon>
        <taxon>Fungi incertae sedis</taxon>
        <taxon>Chytridiomycota</taxon>
        <taxon>Chytridiomycota incertae sedis</taxon>
        <taxon>Chytridiomycetes</taxon>
        <taxon>Synchytriales</taxon>
        <taxon>Synchytriaceae</taxon>
        <taxon>Synchytrium</taxon>
    </lineage>
</organism>
<evidence type="ECO:0000313" key="6">
    <source>
        <dbReference type="EMBL" id="TPX34359.1"/>
    </source>
</evidence>
<dbReference type="AlphaFoldDB" id="A0A507C5F8"/>
<dbReference type="SMART" id="SM00474">
    <property type="entry name" value="35EXOc"/>
    <property type="match status" value="1"/>
</dbReference>
<dbReference type="GO" id="GO:0003676">
    <property type="term" value="F:nucleic acid binding"/>
    <property type="evidence" value="ECO:0007669"/>
    <property type="project" value="InterPro"/>
</dbReference>
<feature type="domain" description="AAA+ ATPase" evidence="4">
    <location>
        <begin position="619"/>
        <end position="758"/>
    </location>
</feature>
<feature type="compositionally biased region" description="Low complexity" evidence="3">
    <location>
        <begin position="894"/>
        <end position="908"/>
    </location>
</feature>
<evidence type="ECO:0008006" key="8">
    <source>
        <dbReference type="Google" id="ProtNLM"/>
    </source>
</evidence>
<feature type="compositionally biased region" description="Polar residues" evidence="3">
    <location>
        <begin position="909"/>
        <end position="918"/>
    </location>
</feature>
<sequence>MEAEKRQLLLFMMTKLQENGGRMNASALTIAILERFNTKDYKKFGAPKFKNLMEMEPFCIHFVWESTLILKLKTRSPPSIQSGSTQGPPIAPQAIQAPGNNVRDTIVETPSIPTLSLKLQKLLSAAVQTTPGLSLTELIKQNQKLKPIYFIARHPGHSPLDIVRQYPQLVTVNVEGHKKLLYPPSFANNATTAQLPPSRHPAPQQLARPKITKVSSSATTFLVDDIASSEKAYLELQQRRRLAVDCEGVNLGKDGRLTVVQVATELSEVYIVDVIGLLGVQNGSEALAKLMALVFCDKDRVVVMHDCRRDAEALYHQYQIHIQNVMDTQVLYGTLQSIQGALGKTKRSFDLYRIGLNKLLSISNLSENSQKERIVAEMEEDVTFWERRPLTDEMISYAASDVTELLSLESWLQSTISETVERSIRALSNANMQWFIGSSNHSNNSLLSLDLKHKLTISRPDHVASYAPVGEDDFSENLGVAAAKPMDDEDLSLLFAVLPESLRHLIVFAITKVTPALEEILLSCYRLPVLRYEDSTEMDLESITISPEDVREAVHYLCGGLSQDKVFTSDNRAGLPGTLHRISATRDRFGDIVALTYRVGRHVPGASEMIRDIVARVGPTHSLLLLGPPGSGKTTGLRDIIRFLANELRKRVVVVDTSNEIAGSHSKPHACIGRAHRMQVDHRRHQHEILIEAVQNQNPQVIVIDEIGTVAEVASARTVAQRGIGMVATAHGTSVQNVLKNPTLRPLLGGVQAVILGDKESLRRGTSNPKKLPVHKTQLERAGEPTFGIVVEVIQRNRWRIYANVSNTIDEMLVGNDPIIEERWMDDTGNIFSKFVRLETLASAKSPEPVITDHNRNNCTQRDGNGIHSIDNSNSSAKGRASGKPSGRGPRQVRAGARLTGRRGAANGSKSNLDSTYY</sequence>
<dbReference type="STRING" id="1806994.A0A507C5F8"/>
<keyword evidence="2" id="KW-0067">ATP-binding</keyword>
<evidence type="ECO:0000259" key="4">
    <source>
        <dbReference type="SMART" id="SM00382"/>
    </source>
</evidence>
<evidence type="ECO:0000313" key="7">
    <source>
        <dbReference type="Proteomes" id="UP000319731"/>
    </source>
</evidence>
<dbReference type="PANTHER" id="PTHR20953:SF3">
    <property type="entry name" value="P-LOOP CONTAINING NUCLEOSIDE TRIPHOSPHATE HYDROLASES SUPERFAMILY PROTEIN"/>
    <property type="match status" value="1"/>
</dbReference>
<dbReference type="InterPro" id="IPR027417">
    <property type="entry name" value="P-loop_NTPase"/>
</dbReference>
<dbReference type="InterPro" id="IPR003593">
    <property type="entry name" value="AAA+_ATPase"/>
</dbReference>
<dbReference type="GO" id="GO:0005524">
    <property type="term" value="F:ATP binding"/>
    <property type="evidence" value="ECO:0007669"/>
    <property type="project" value="UniProtKB-KW"/>
</dbReference>
<dbReference type="SUPFAM" id="SSF53098">
    <property type="entry name" value="Ribonuclease H-like"/>
    <property type="match status" value="1"/>
</dbReference>
<dbReference type="InterPro" id="IPR002562">
    <property type="entry name" value="3'-5'_exonuclease_dom"/>
</dbReference>
<dbReference type="PANTHER" id="PTHR20953">
    <property type="entry name" value="KINASE-RELATED"/>
    <property type="match status" value="1"/>
</dbReference>
<evidence type="ECO:0000256" key="2">
    <source>
        <dbReference type="ARBA" id="ARBA00022840"/>
    </source>
</evidence>
<proteinExistence type="predicted"/>
<gene>
    <name evidence="6" type="ORF">SmJEL517_g03023</name>
</gene>
<dbReference type="EMBL" id="QEAO01000014">
    <property type="protein sequence ID" value="TPX34359.1"/>
    <property type="molecule type" value="Genomic_DNA"/>
</dbReference>
<feature type="region of interest" description="Disordered" evidence="3">
    <location>
        <begin position="847"/>
        <end position="918"/>
    </location>
</feature>
<dbReference type="SUPFAM" id="SSF52540">
    <property type="entry name" value="P-loop containing nucleoside triphosphate hydrolases"/>
    <property type="match status" value="1"/>
</dbReference>
<name>A0A507C5F8_9FUNG</name>
<keyword evidence="1" id="KW-0547">Nucleotide-binding</keyword>
<dbReference type="OrthoDB" id="26838at2759"/>
<keyword evidence="7" id="KW-1185">Reference proteome</keyword>
<dbReference type="SMART" id="SM00382">
    <property type="entry name" value="AAA"/>
    <property type="match status" value="1"/>
</dbReference>
<accession>A0A507C5F8</accession>
<dbReference type="InterPro" id="IPR045735">
    <property type="entry name" value="Spore_III_AA_AAA+_ATPase"/>
</dbReference>
<dbReference type="CDD" id="cd00009">
    <property type="entry name" value="AAA"/>
    <property type="match status" value="1"/>
</dbReference>
<dbReference type="InterPro" id="IPR036397">
    <property type="entry name" value="RNaseH_sf"/>
</dbReference>
<dbReference type="GeneID" id="42004248"/>
<dbReference type="Proteomes" id="UP000319731">
    <property type="component" value="Unassembled WGS sequence"/>
</dbReference>
<evidence type="ECO:0000256" key="1">
    <source>
        <dbReference type="ARBA" id="ARBA00022741"/>
    </source>
</evidence>
<evidence type="ECO:0000256" key="3">
    <source>
        <dbReference type="SAM" id="MobiDB-lite"/>
    </source>
</evidence>
<dbReference type="RefSeq" id="XP_031025123.1">
    <property type="nucleotide sequence ID" value="XM_031168951.1"/>
</dbReference>
<dbReference type="Pfam" id="PF19568">
    <property type="entry name" value="Spore_III_AA"/>
    <property type="match status" value="1"/>
</dbReference>
<dbReference type="Gene3D" id="3.40.50.300">
    <property type="entry name" value="P-loop containing nucleotide triphosphate hydrolases"/>
    <property type="match status" value="1"/>
</dbReference>
<evidence type="ECO:0000259" key="5">
    <source>
        <dbReference type="SMART" id="SM00474"/>
    </source>
</evidence>
<feature type="domain" description="3'-5' exonuclease" evidence="5">
    <location>
        <begin position="220"/>
        <end position="417"/>
    </location>
</feature>
<dbReference type="GO" id="GO:0008408">
    <property type="term" value="F:3'-5' exonuclease activity"/>
    <property type="evidence" value="ECO:0007669"/>
    <property type="project" value="InterPro"/>
</dbReference>
<comment type="caution">
    <text evidence="6">The sequence shown here is derived from an EMBL/GenBank/DDBJ whole genome shotgun (WGS) entry which is preliminary data.</text>
</comment>
<reference evidence="6 7" key="1">
    <citation type="journal article" date="2019" name="Sci. Rep.">
        <title>Comparative genomics of chytrid fungi reveal insights into the obligate biotrophic and pathogenic lifestyle of Synchytrium endobioticum.</title>
        <authorList>
            <person name="van de Vossenberg B.T.L.H."/>
            <person name="Warris S."/>
            <person name="Nguyen H.D.T."/>
            <person name="van Gent-Pelzer M.P.E."/>
            <person name="Joly D.L."/>
            <person name="van de Geest H.C."/>
            <person name="Bonants P.J.M."/>
            <person name="Smith D.S."/>
            <person name="Levesque C.A."/>
            <person name="van der Lee T.A.J."/>
        </authorList>
    </citation>
    <scope>NUCLEOTIDE SEQUENCE [LARGE SCALE GENOMIC DNA]</scope>
    <source>
        <strain evidence="6 7">JEL517</strain>
    </source>
</reference>
<dbReference type="Gene3D" id="3.30.420.10">
    <property type="entry name" value="Ribonuclease H-like superfamily/Ribonuclease H"/>
    <property type="match status" value="1"/>
</dbReference>
<protein>
    <recommendedName>
        <fullName evidence="8">AAA+ ATPase domain-containing protein</fullName>
    </recommendedName>
</protein>
<dbReference type="GO" id="GO:0006139">
    <property type="term" value="P:nucleobase-containing compound metabolic process"/>
    <property type="evidence" value="ECO:0007669"/>
    <property type="project" value="InterPro"/>
</dbReference>
<dbReference type="Pfam" id="PF01612">
    <property type="entry name" value="DNA_pol_A_exo1"/>
    <property type="match status" value="1"/>
</dbReference>
<dbReference type="InterPro" id="IPR012337">
    <property type="entry name" value="RNaseH-like_sf"/>
</dbReference>